<dbReference type="AlphaFoldDB" id="A0A7W7WX53"/>
<protein>
    <submittedName>
        <fullName evidence="2">Uncharacterized protein</fullName>
    </submittedName>
</protein>
<dbReference type="RefSeq" id="WP_184670143.1">
    <property type="nucleotide sequence ID" value="NZ_BAABAI010000005.1"/>
</dbReference>
<accession>A0A7W7WX53</accession>
<dbReference type="Proteomes" id="UP000542674">
    <property type="component" value="Unassembled WGS sequence"/>
</dbReference>
<keyword evidence="1" id="KW-0812">Transmembrane</keyword>
<gene>
    <name evidence="2" type="ORF">F4559_003617</name>
</gene>
<dbReference type="EMBL" id="JACHJS010000001">
    <property type="protein sequence ID" value="MBB4966258.1"/>
    <property type="molecule type" value="Genomic_DNA"/>
</dbReference>
<keyword evidence="1" id="KW-0472">Membrane</keyword>
<keyword evidence="1" id="KW-1133">Transmembrane helix</keyword>
<proteinExistence type="predicted"/>
<sequence length="64" mass="7190">MNQLAEAAGHPAVYVVLATIAGLVRLWIRHRTVVRREEEVTRRLEVAVRDTGSTERAAVVRALR</sequence>
<keyword evidence="3" id="KW-1185">Reference proteome</keyword>
<organism evidence="2 3">
    <name type="scientific">Saccharothrix violaceirubra</name>
    <dbReference type="NCBI Taxonomy" id="413306"/>
    <lineage>
        <taxon>Bacteria</taxon>
        <taxon>Bacillati</taxon>
        <taxon>Actinomycetota</taxon>
        <taxon>Actinomycetes</taxon>
        <taxon>Pseudonocardiales</taxon>
        <taxon>Pseudonocardiaceae</taxon>
        <taxon>Saccharothrix</taxon>
    </lineage>
</organism>
<name>A0A7W7WX53_9PSEU</name>
<feature type="transmembrane region" description="Helical" evidence="1">
    <location>
        <begin position="12"/>
        <end position="28"/>
    </location>
</feature>
<reference evidence="2 3" key="1">
    <citation type="submission" date="2020-08" db="EMBL/GenBank/DDBJ databases">
        <title>Sequencing the genomes of 1000 actinobacteria strains.</title>
        <authorList>
            <person name="Klenk H.-P."/>
        </authorList>
    </citation>
    <scope>NUCLEOTIDE SEQUENCE [LARGE SCALE GENOMIC DNA]</scope>
    <source>
        <strain evidence="2 3">DSM 45084</strain>
    </source>
</reference>
<comment type="caution">
    <text evidence="2">The sequence shown here is derived from an EMBL/GenBank/DDBJ whole genome shotgun (WGS) entry which is preliminary data.</text>
</comment>
<evidence type="ECO:0000256" key="1">
    <source>
        <dbReference type="SAM" id="Phobius"/>
    </source>
</evidence>
<evidence type="ECO:0000313" key="3">
    <source>
        <dbReference type="Proteomes" id="UP000542674"/>
    </source>
</evidence>
<evidence type="ECO:0000313" key="2">
    <source>
        <dbReference type="EMBL" id="MBB4966258.1"/>
    </source>
</evidence>